<organism evidence="3 4">
    <name type="scientific">Paraburkholderia guartelaensis</name>
    <dbReference type="NCBI Taxonomy" id="2546446"/>
    <lineage>
        <taxon>Bacteria</taxon>
        <taxon>Pseudomonadati</taxon>
        <taxon>Pseudomonadota</taxon>
        <taxon>Betaproteobacteria</taxon>
        <taxon>Burkholderiales</taxon>
        <taxon>Burkholderiaceae</taxon>
        <taxon>Paraburkholderia</taxon>
    </lineage>
</organism>
<dbReference type="RefSeq" id="WP_406951821.1">
    <property type="nucleotide sequence ID" value="NZ_JAYMRW010000003.1"/>
</dbReference>
<keyword evidence="4" id="KW-1185">Reference proteome</keyword>
<dbReference type="Pfam" id="PF11925">
    <property type="entry name" value="DUF3443"/>
    <property type="match status" value="1"/>
</dbReference>
<accession>A0ABU9S996</accession>
<feature type="region of interest" description="Disordered" evidence="1">
    <location>
        <begin position="27"/>
        <end position="52"/>
    </location>
</feature>
<proteinExistence type="predicted"/>
<feature type="signal peptide" evidence="2">
    <location>
        <begin position="1"/>
        <end position="18"/>
    </location>
</feature>
<protein>
    <submittedName>
        <fullName evidence="3">DUF3443 family protein</fullName>
    </submittedName>
</protein>
<evidence type="ECO:0000256" key="2">
    <source>
        <dbReference type="SAM" id="SignalP"/>
    </source>
</evidence>
<reference evidence="3 4" key="1">
    <citation type="submission" date="2024-01" db="EMBL/GenBank/DDBJ databases">
        <title>The diversity of rhizobia nodulating Mimosa spp. in eleven states of Brazil covering several biomes is determined by host plant, location, and edaphic factors.</title>
        <authorList>
            <person name="Rouws L."/>
            <person name="Barauna A."/>
            <person name="Beukes C."/>
            <person name="De Faria S.M."/>
            <person name="Gross E."/>
            <person name="Dos Reis Junior F.B."/>
            <person name="Simon M."/>
            <person name="Maluk M."/>
            <person name="Odee D.W."/>
            <person name="Kenicer G."/>
            <person name="Young J.P.W."/>
            <person name="Reis V.M."/>
            <person name="Zilli J."/>
            <person name="James E.K."/>
        </authorList>
    </citation>
    <scope>NUCLEOTIDE SEQUENCE [LARGE SCALE GENOMIC DNA]</scope>
    <source>
        <strain evidence="3 4">JPY164</strain>
    </source>
</reference>
<feature type="compositionally biased region" description="Low complexity" evidence="1">
    <location>
        <begin position="32"/>
        <end position="49"/>
    </location>
</feature>
<name>A0ABU9S996_9BURK</name>
<dbReference type="PROSITE" id="PS51257">
    <property type="entry name" value="PROKAR_LIPOPROTEIN"/>
    <property type="match status" value="1"/>
</dbReference>
<keyword evidence="2" id="KW-0732">Signal</keyword>
<comment type="caution">
    <text evidence="3">The sequence shown here is derived from an EMBL/GenBank/DDBJ whole genome shotgun (WGS) entry which is preliminary data.</text>
</comment>
<evidence type="ECO:0000313" key="4">
    <source>
        <dbReference type="Proteomes" id="UP001390669"/>
    </source>
</evidence>
<evidence type="ECO:0000256" key="1">
    <source>
        <dbReference type="SAM" id="MobiDB-lite"/>
    </source>
</evidence>
<dbReference type="InterPro" id="IPR021847">
    <property type="entry name" value="DUF3443"/>
</dbReference>
<evidence type="ECO:0000313" key="3">
    <source>
        <dbReference type="EMBL" id="MEM5447519.1"/>
    </source>
</evidence>
<feature type="chain" id="PRO_5045334402" evidence="2">
    <location>
        <begin position="19"/>
        <end position="424"/>
    </location>
</feature>
<dbReference type="Proteomes" id="UP001390669">
    <property type="component" value="Unassembled WGS sequence"/>
</dbReference>
<gene>
    <name evidence="3" type="ORF">VSR33_08435</name>
</gene>
<sequence>MNSTRNAFWAMGLCAVLAACGGGGGSSGNGGQTAQSSTPGSGTSNGGNSIDPTLGTGNVLPIRVDNSLAPSGSGYSPNLPVATVTVCLHGTTQCTIVSDVIVDTGSVGLRLTSSALGALASALPQQKDSSGNVLGECYPFADGRYFWGPVATADIKLAGEVASNVPMMIDGTPGGFPAAPSACGVTLADTPSVIGANGILGVANLVEDCPSCTSNASKDIYYSCNTTTGTCTSTAVTASAQIQNPVAVLPQDNNGVIVELPAISAAGQASVDGSLVFGIGTQSNNTFGATSVLGYDASLFISTQYNGQVLAESYVDSGSNGLFFADSSITQCAGGTGWYCPTATQALTATAFGNAGATTPVSMSFMVANANILASTRASAFNNLAGTATSATFDWGLPFFFGRNVYFAIAGRTAPGGTAPYVAF</sequence>
<dbReference type="EMBL" id="JAYMRW010000003">
    <property type="protein sequence ID" value="MEM5447519.1"/>
    <property type="molecule type" value="Genomic_DNA"/>
</dbReference>